<reference evidence="1 2" key="1">
    <citation type="submission" date="2024-07" db="EMBL/GenBank/DDBJ databases">
        <title>Section-level genome sequencing and comparative genomics of Aspergillus sections Usti and Cavernicolus.</title>
        <authorList>
            <consortium name="Lawrence Berkeley National Laboratory"/>
            <person name="Nybo J.L."/>
            <person name="Vesth T.C."/>
            <person name="Theobald S."/>
            <person name="Frisvad J.C."/>
            <person name="Larsen T.O."/>
            <person name="Kjaerboelling I."/>
            <person name="Rothschild-Mancinelli K."/>
            <person name="Lyhne E.K."/>
            <person name="Kogle M.E."/>
            <person name="Barry K."/>
            <person name="Clum A."/>
            <person name="Na H."/>
            <person name="Ledsgaard L."/>
            <person name="Lin J."/>
            <person name="Lipzen A."/>
            <person name="Kuo A."/>
            <person name="Riley R."/>
            <person name="Mondo S."/>
            <person name="Labutti K."/>
            <person name="Haridas S."/>
            <person name="Pangalinan J."/>
            <person name="Salamov A.A."/>
            <person name="Simmons B.A."/>
            <person name="Magnuson J.K."/>
            <person name="Chen J."/>
            <person name="Drula E."/>
            <person name="Henrissat B."/>
            <person name="Wiebenga A."/>
            <person name="Lubbers R.J."/>
            <person name="Gomes A.C."/>
            <person name="Makela M.R."/>
            <person name="Stajich J."/>
            <person name="Grigoriev I.V."/>
            <person name="Mortensen U.H."/>
            <person name="De Vries R.P."/>
            <person name="Baker S.E."/>
            <person name="Andersen M.R."/>
        </authorList>
    </citation>
    <scope>NUCLEOTIDE SEQUENCE [LARGE SCALE GENOMIC DNA]</scope>
    <source>
        <strain evidence="1 2">CBS 209.92</strain>
    </source>
</reference>
<protein>
    <submittedName>
        <fullName evidence="1">Uncharacterized protein</fullName>
    </submittedName>
</protein>
<dbReference type="Proteomes" id="UP001610563">
    <property type="component" value="Unassembled WGS sequence"/>
</dbReference>
<dbReference type="EMBL" id="JBFTWV010000027">
    <property type="protein sequence ID" value="KAL2796343.1"/>
    <property type="molecule type" value="Genomic_DNA"/>
</dbReference>
<proteinExistence type="predicted"/>
<keyword evidence="2" id="KW-1185">Reference proteome</keyword>
<name>A0ABR4GBC9_9EURO</name>
<accession>A0ABR4GBC9</accession>
<evidence type="ECO:0000313" key="2">
    <source>
        <dbReference type="Proteomes" id="UP001610563"/>
    </source>
</evidence>
<evidence type="ECO:0000313" key="1">
    <source>
        <dbReference type="EMBL" id="KAL2796343.1"/>
    </source>
</evidence>
<sequence length="236" mass="26734">MQPPLDPRSQTARDNFFKLGVLISPIPAAEDKETWRVDKDAGDPTQLEHMDSFLEDCQLAFNTGPRDEQLIDRRLPSILSGVFAKMKRAHLRTDDNDTPTADRRPHLYGQQRLLANVVHEGKAEYVRSAVDYTLVYGRRSRMAVNLVILKENSLDMQDKTWEALTAMGTILRQKKNPGDNTGIYGIHTNSYEWHFLHLGAGGEYSALKLSWDTDKAQIIALLEKICKQAIDLATKN</sequence>
<gene>
    <name evidence="1" type="ORF">BJX66DRAFT_336092</name>
</gene>
<organism evidence="1 2">
    <name type="scientific">Aspergillus keveii</name>
    <dbReference type="NCBI Taxonomy" id="714993"/>
    <lineage>
        <taxon>Eukaryota</taxon>
        <taxon>Fungi</taxon>
        <taxon>Dikarya</taxon>
        <taxon>Ascomycota</taxon>
        <taxon>Pezizomycotina</taxon>
        <taxon>Eurotiomycetes</taxon>
        <taxon>Eurotiomycetidae</taxon>
        <taxon>Eurotiales</taxon>
        <taxon>Aspergillaceae</taxon>
        <taxon>Aspergillus</taxon>
        <taxon>Aspergillus subgen. Nidulantes</taxon>
    </lineage>
</organism>
<comment type="caution">
    <text evidence="1">The sequence shown here is derived from an EMBL/GenBank/DDBJ whole genome shotgun (WGS) entry which is preliminary data.</text>
</comment>